<accession>A0ABS1PAX0</accession>
<proteinExistence type="predicted"/>
<protein>
    <submittedName>
        <fullName evidence="1">Uncharacterized protein</fullName>
    </submittedName>
</protein>
<reference evidence="1 2" key="1">
    <citation type="submission" date="2021-01" db="EMBL/GenBank/DDBJ databases">
        <title>WGS of actinomycetes isolated from Thailand.</title>
        <authorList>
            <person name="Thawai C."/>
        </authorList>
    </citation>
    <scope>NUCLEOTIDE SEQUENCE [LARGE SCALE GENOMIC DNA]</scope>
    <source>
        <strain evidence="1 2">CH5-8</strain>
    </source>
</reference>
<evidence type="ECO:0000313" key="2">
    <source>
        <dbReference type="Proteomes" id="UP000621386"/>
    </source>
</evidence>
<dbReference type="EMBL" id="JAERRH010000018">
    <property type="protein sequence ID" value="MBL1109299.1"/>
    <property type="molecule type" value="Genomic_DNA"/>
</dbReference>
<keyword evidence="2" id="KW-1185">Reference proteome</keyword>
<comment type="caution">
    <text evidence="1">The sequence shown here is derived from an EMBL/GenBank/DDBJ whole genome shotgun (WGS) entry which is preliminary data.</text>
</comment>
<dbReference type="Proteomes" id="UP000621386">
    <property type="component" value="Unassembled WGS sequence"/>
</dbReference>
<evidence type="ECO:0000313" key="1">
    <source>
        <dbReference type="EMBL" id="MBL1109299.1"/>
    </source>
</evidence>
<name>A0ABS1PAX0_9ACTN</name>
<sequence length="53" mass="5118">MPPSYDVAVAGLGAPGSAAAVTAHRRPTGSTAHPTALSDAVRLAAAPARGARP</sequence>
<gene>
    <name evidence="1" type="ORF">JK361_32715</name>
</gene>
<organism evidence="1 2">
    <name type="scientific">Streptomyces musisoli</name>
    <dbReference type="NCBI Taxonomy" id="2802280"/>
    <lineage>
        <taxon>Bacteria</taxon>
        <taxon>Bacillati</taxon>
        <taxon>Actinomycetota</taxon>
        <taxon>Actinomycetes</taxon>
        <taxon>Kitasatosporales</taxon>
        <taxon>Streptomycetaceae</taxon>
        <taxon>Streptomyces</taxon>
    </lineage>
</organism>
<dbReference type="RefSeq" id="WP_201825299.1">
    <property type="nucleotide sequence ID" value="NZ_JAERRH010000018.1"/>
</dbReference>